<sequence length="218" mass="24675">MLRTQKFASDNADEVRRLIRRNPWVTFVSMTPSGLVASHYPTLLDEGDTTDISLLTHLGRPDEEYHALGASEILAIVQGPHAYVSSSWYDEGDVIPTWNHVTAHLYGVPEILTDDENFEVLTKLVNHFERGLPLGRTLPQDDPGVRAAARATVGMRLRVSHFEFRPKLSQNKPEHVRENIIRELSGYGPYAHDALADEMRRWGEQYPEDLERGRGYGG</sequence>
<keyword evidence="2" id="KW-1185">Reference proteome</keyword>
<gene>
    <name evidence="1" type="ORF">M3D15_07085</name>
</gene>
<dbReference type="PANTHER" id="PTHR35802:SF1">
    <property type="entry name" value="PROTEASE SYNTHASE AND SPORULATION PROTEIN PAI 2"/>
    <property type="match status" value="1"/>
</dbReference>
<dbReference type="SUPFAM" id="SSF50475">
    <property type="entry name" value="FMN-binding split barrel"/>
    <property type="match status" value="1"/>
</dbReference>
<dbReference type="InterPro" id="IPR007396">
    <property type="entry name" value="TR_PAI2-type"/>
</dbReference>
<dbReference type="Proteomes" id="UP001525379">
    <property type="component" value="Unassembled WGS sequence"/>
</dbReference>
<dbReference type="PIRSF" id="PIRSF010372">
    <property type="entry name" value="PaiB"/>
    <property type="match status" value="1"/>
</dbReference>
<evidence type="ECO:0000313" key="1">
    <source>
        <dbReference type="EMBL" id="MCT2043095.1"/>
    </source>
</evidence>
<organism evidence="1 2">
    <name type="scientific">Pseudoclavibacter albus</name>
    <dbReference type="NCBI Taxonomy" id="272241"/>
    <lineage>
        <taxon>Bacteria</taxon>
        <taxon>Bacillati</taxon>
        <taxon>Actinomycetota</taxon>
        <taxon>Actinomycetes</taxon>
        <taxon>Micrococcales</taxon>
        <taxon>Microbacteriaceae</taxon>
        <taxon>Pseudoclavibacter</taxon>
    </lineage>
</organism>
<dbReference type="PANTHER" id="PTHR35802">
    <property type="entry name" value="PROTEASE SYNTHASE AND SPORULATION PROTEIN PAI 2"/>
    <property type="match status" value="1"/>
</dbReference>
<dbReference type="Gene3D" id="2.30.110.10">
    <property type="entry name" value="Electron Transport, Fmn-binding Protein, Chain A"/>
    <property type="match status" value="1"/>
</dbReference>
<dbReference type="RefSeq" id="WP_260104362.1">
    <property type="nucleotide sequence ID" value="NZ_JALXSQ010000025.1"/>
</dbReference>
<name>A0ABT2HYA0_9MICO</name>
<dbReference type="InterPro" id="IPR012349">
    <property type="entry name" value="Split_barrel_FMN-bd"/>
</dbReference>
<comment type="caution">
    <text evidence="1">The sequence shown here is derived from an EMBL/GenBank/DDBJ whole genome shotgun (WGS) entry which is preliminary data.</text>
</comment>
<reference evidence="1 2" key="1">
    <citation type="submission" date="2022-04" db="EMBL/GenBank/DDBJ databases">
        <title>Human microbiome associated bacterial genomes.</title>
        <authorList>
            <person name="Sandstrom S."/>
            <person name="Salamzade R."/>
            <person name="Kalan L.R."/>
        </authorList>
    </citation>
    <scope>NUCLEOTIDE SEQUENCE [LARGE SCALE GENOMIC DNA]</scope>
    <source>
        <strain evidence="2">p3-SID1799</strain>
    </source>
</reference>
<dbReference type="EMBL" id="JALXSQ010000025">
    <property type="protein sequence ID" value="MCT2043095.1"/>
    <property type="molecule type" value="Genomic_DNA"/>
</dbReference>
<proteinExistence type="predicted"/>
<dbReference type="Pfam" id="PF04299">
    <property type="entry name" value="FMN_bind_2"/>
    <property type="match status" value="1"/>
</dbReference>
<accession>A0ABT2HYA0</accession>
<evidence type="ECO:0000313" key="2">
    <source>
        <dbReference type="Proteomes" id="UP001525379"/>
    </source>
</evidence>
<protein>
    <submittedName>
        <fullName evidence="1">FMN-binding negative transcriptional regulator</fullName>
    </submittedName>
</protein>